<dbReference type="FunFam" id="3.40.1360.10:FF:000002">
    <property type="entry name" value="DNA primase"/>
    <property type="match status" value="1"/>
</dbReference>
<comment type="subunit">
    <text evidence="12">Monomer. Interacts with DnaB.</text>
</comment>
<reference evidence="15 16" key="1">
    <citation type="submission" date="2019-12" db="EMBL/GenBank/DDBJ databases">
        <title>Genomic-based taxomic classification of the family Erythrobacteraceae.</title>
        <authorList>
            <person name="Xu L."/>
        </authorList>
    </citation>
    <scope>NUCLEOTIDE SEQUENCE [LARGE SCALE GENOMIC DNA]</scope>
    <source>
        <strain evidence="15 16">100921-2</strain>
    </source>
</reference>
<evidence type="ECO:0000256" key="13">
    <source>
        <dbReference type="SAM" id="MobiDB-lite"/>
    </source>
</evidence>
<dbReference type="EMBL" id="WTZA01000001">
    <property type="protein sequence ID" value="MXO74035.1"/>
    <property type="molecule type" value="Genomic_DNA"/>
</dbReference>
<dbReference type="GO" id="GO:0006269">
    <property type="term" value="P:DNA replication, synthesis of primer"/>
    <property type="evidence" value="ECO:0007669"/>
    <property type="project" value="UniProtKB-UniRule"/>
</dbReference>
<evidence type="ECO:0000256" key="9">
    <source>
        <dbReference type="ARBA" id="ARBA00022842"/>
    </source>
</evidence>
<dbReference type="InterPro" id="IPR036977">
    <property type="entry name" value="DNA_primase_Znf_CHC2"/>
</dbReference>
<proteinExistence type="inferred from homology"/>
<name>A0A6I4TCU5_9SPHN</name>
<dbReference type="SUPFAM" id="SSF56731">
    <property type="entry name" value="DNA primase core"/>
    <property type="match status" value="1"/>
</dbReference>
<dbReference type="OrthoDB" id="9803773at2"/>
<keyword evidence="10 12" id="KW-0238">DNA-binding</keyword>
<keyword evidence="1 12" id="KW-0240">DNA-directed RNA polymerase</keyword>
<dbReference type="Pfam" id="PF13155">
    <property type="entry name" value="Toprim_2"/>
    <property type="match status" value="1"/>
</dbReference>
<dbReference type="Gene3D" id="3.40.1360.10">
    <property type="match status" value="1"/>
</dbReference>
<dbReference type="InterPro" id="IPR006171">
    <property type="entry name" value="TOPRIM_dom"/>
</dbReference>
<dbReference type="InterPro" id="IPR002694">
    <property type="entry name" value="Znf_CHC2"/>
</dbReference>
<evidence type="ECO:0000256" key="10">
    <source>
        <dbReference type="ARBA" id="ARBA00023125"/>
    </source>
</evidence>
<dbReference type="HAMAP" id="MF_00974">
    <property type="entry name" value="DNA_primase_DnaG"/>
    <property type="match status" value="1"/>
</dbReference>
<evidence type="ECO:0000313" key="16">
    <source>
        <dbReference type="Proteomes" id="UP000439522"/>
    </source>
</evidence>
<dbReference type="GO" id="GO:0003677">
    <property type="term" value="F:DNA binding"/>
    <property type="evidence" value="ECO:0007669"/>
    <property type="project" value="UniProtKB-KW"/>
</dbReference>
<evidence type="ECO:0000256" key="2">
    <source>
        <dbReference type="ARBA" id="ARBA00022515"/>
    </source>
</evidence>
<dbReference type="FunFam" id="3.90.580.10:FF:000001">
    <property type="entry name" value="DNA primase"/>
    <property type="match status" value="1"/>
</dbReference>
<organism evidence="15 16">
    <name type="scientific">Tsuneonella aeria</name>
    <dbReference type="NCBI Taxonomy" id="1837929"/>
    <lineage>
        <taxon>Bacteria</taxon>
        <taxon>Pseudomonadati</taxon>
        <taxon>Pseudomonadota</taxon>
        <taxon>Alphaproteobacteria</taxon>
        <taxon>Sphingomonadales</taxon>
        <taxon>Erythrobacteraceae</taxon>
        <taxon>Tsuneonella</taxon>
    </lineage>
</organism>
<feature type="zinc finger region" description="CHC2-type" evidence="12">
    <location>
        <begin position="37"/>
        <end position="61"/>
    </location>
</feature>
<evidence type="ECO:0000256" key="5">
    <source>
        <dbReference type="ARBA" id="ARBA00022705"/>
    </source>
</evidence>
<dbReference type="InterPro" id="IPR006295">
    <property type="entry name" value="DNA_primase_DnaG"/>
</dbReference>
<dbReference type="SMART" id="SM00493">
    <property type="entry name" value="TOPRIM"/>
    <property type="match status" value="1"/>
</dbReference>
<evidence type="ECO:0000256" key="3">
    <source>
        <dbReference type="ARBA" id="ARBA00022679"/>
    </source>
</evidence>
<dbReference type="GO" id="GO:0005737">
    <property type="term" value="C:cytoplasm"/>
    <property type="evidence" value="ECO:0007669"/>
    <property type="project" value="TreeGrafter"/>
</dbReference>
<dbReference type="Pfam" id="PF01807">
    <property type="entry name" value="Zn_ribbon_DnaG"/>
    <property type="match status" value="1"/>
</dbReference>
<evidence type="ECO:0000256" key="6">
    <source>
        <dbReference type="ARBA" id="ARBA00022723"/>
    </source>
</evidence>
<evidence type="ECO:0000313" key="15">
    <source>
        <dbReference type="EMBL" id="MXO74035.1"/>
    </source>
</evidence>
<keyword evidence="2 12" id="KW-0639">Primosome</keyword>
<comment type="cofactor">
    <cofactor evidence="12">
        <name>Zn(2+)</name>
        <dbReference type="ChEBI" id="CHEBI:29105"/>
    </cofactor>
    <text evidence="12">Binds 1 zinc ion per monomer.</text>
</comment>
<dbReference type="GO" id="GO:0003899">
    <property type="term" value="F:DNA-directed RNA polymerase activity"/>
    <property type="evidence" value="ECO:0007669"/>
    <property type="project" value="UniProtKB-UniRule"/>
</dbReference>
<evidence type="ECO:0000256" key="11">
    <source>
        <dbReference type="ARBA" id="ARBA00023163"/>
    </source>
</evidence>
<dbReference type="AlphaFoldDB" id="A0A6I4TCU5"/>
<comment type="function">
    <text evidence="12">RNA polymerase that catalyzes the synthesis of short RNA molecules used as primers for DNA polymerase during DNA replication.</text>
</comment>
<dbReference type="PANTHER" id="PTHR30313">
    <property type="entry name" value="DNA PRIMASE"/>
    <property type="match status" value="1"/>
</dbReference>
<feature type="region of interest" description="Disordered" evidence="13">
    <location>
        <begin position="427"/>
        <end position="449"/>
    </location>
</feature>
<dbReference type="CDD" id="cd03364">
    <property type="entry name" value="TOPRIM_DnaG_primases"/>
    <property type="match status" value="1"/>
</dbReference>
<dbReference type="NCBIfam" id="TIGR01391">
    <property type="entry name" value="dnaG"/>
    <property type="match status" value="1"/>
</dbReference>
<dbReference type="GO" id="GO:1990077">
    <property type="term" value="C:primosome complex"/>
    <property type="evidence" value="ECO:0007669"/>
    <property type="project" value="UniProtKB-KW"/>
</dbReference>
<evidence type="ECO:0000256" key="4">
    <source>
        <dbReference type="ARBA" id="ARBA00022695"/>
    </source>
</evidence>
<keyword evidence="8 12" id="KW-0862">Zinc</keyword>
<protein>
    <recommendedName>
        <fullName evidence="12">DNA primase</fullName>
        <ecNumber evidence="12">2.7.7.101</ecNumber>
    </recommendedName>
</protein>
<dbReference type="GO" id="GO:0000428">
    <property type="term" value="C:DNA-directed RNA polymerase complex"/>
    <property type="evidence" value="ECO:0007669"/>
    <property type="project" value="UniProtKB-KW"/>
</dbReference>
<comment type="catalytic activity">
    <reaction evidence="12">
        <text>ssDNA + n NTP = ssDNA/pppN(pN)n-1 hybrid + (n-1) diphosphate.</text>
        <dbReference type="EC" id="2.7.7.101"/>
    </reaction>
</comment>
<dbReference type="SMART" id="SM00400">
    <property type="entry name" value="ZnF_CHCC"/>
    <property type="match status" value="1"/>
</dbReference>
<accession>A0A6I4TCU5</accession>
<comment type="caution">
    <text evidence="15">The sequence shown here is derived from an EMBL/GenBank/DDBJ whole genome shotgun (WGS) entry which is preliminary data.</text>
</comment>
<dbReference type="PROSITE" id="PS50880">
    <property type="entry name" value="TOPRIM"/>
    <property type="match status" value="1"/>
</dbReference>
<dbReference type="GO" id="GO:0008270">
    <property type="term" value="F:zinc ion binding"/>
    <property type="evidence" value="ECO:0007669"/>
    <property type="project" value="UniProtKB-UniRule"/>
</dbReference>
<dbReference type="InterPro" id="IPR030846">
    <property type="entry name" value="DnaG_bac"/>
</dbReference>
<evidence type="ECO:0000256" key="7">
    <source>
        <dbReference type="ARBA" id="ARBA00022771"/>
    </source>
</evidence>
<dbReference type="Gene3D" id="3.90.980.10">
    <property type="entry name" value="DNA primase, catalytic core, N-terminal domain"/>
    <property type="match status" value="1"/>
</dbReference>
<evidence type="ECO:0000256" key="1">
    <source>
        <dbReference type="ARBA" id="ARBA00022478"/>
    </source>
</evidence>
<dbReference type="Gene3D" id="3.90.580.10">
    <property type="entry name" value="Zinc finger, CHC2-type domain"/>
    <property type="match status" value="1"/>
</dbReference>
<dbReference type="Pfam" id="PF08275">
    <property type="entry name" value="DNAG_N"/>
    <property type="match status" value="1"/>
</dbReference>
<dbReference type="EC" id="2.7.7.101" evidence="12"/>
<dbReference type="RefSeq" id="WP_160609827.1">
    <property type="nucleotide sequence ID" value="NZ_WTZA01000001.1"/>
</dbReference>
<keyword evidence="4 12" id="KW-0548">Nucleotidyltransferase</keyword>
<dbReference type="Proteomes" id="UP000439522">
    <property type="component" value="Unassembled WGS sequence"/>
</dbReference>
<feature type="domain" description="Toprim" evidence="14">
    <location>
        <begin position="260"/>
        <end position="342"/>
    </location>
</feature>
<keyword evidence="5 12" id="KW-0235">DNA replication</keyword>
<keyword evidence="7 12" id="KW-0863">Zinc-finger</keyword>
<evidence type="ECO:0000259" key="14">
    <source>
        <dbReference type="PROSITE" id="PS50880"/>
    </source>
</evidence>
<dbReference type="InterPro" id="IPR034151">
    <property type="entry name" value="TOPRIM_DnaG_bac"/>
</dbReference>
<dbReference type="InterPro" id="IPR050219">
    <property type="entry name" value="DnaG_primase"/>
</dbReference>
<keyword evidence="11 12" id="KW-0804">Transcription</keyword>
<feature type="compositionally biased region" description="Basic and acidic residues" evidence="13">
    <location>
        <begin position="430"/>
        <end position="441"/>
    </location>
</feature>
<dbReference type="PANTHER" id="PTHR30313:SF2">
    <property type="entry name" value="DNA PRIMASE"/>
    <property type="match status" value="1"/>
</dbReference>
<sequence>MLSPQWLDELRARVTLSAVVMRTTKLIRAGREWKACCPFHDEKSPSFYVNDAKGFYHCFGCGVHGDVIRWMTDQRGLAFMDAVKELAAEAGMEVPAADPRAMHRAERQAGLHEVMQAAQDWFRANLSTPAGGKARAYLESRKFDAHTLERFGFGYAPNARNAITGALKQFDRAMLVEAGLLIAVDDEAGNTREPYDRFRDRLTIPIHDPRGRVIGFAARILDADKKDAAKYLNSPDTPLFDKGRTLFNLHRAGPASRRSGRMVVVEGQLDAVAMAAAGFEETVAPMGTALTERQLEMLWRMIDVPVLCFDGDNAGRRAAMRAIERALPMLAPGKTLSIASLPAGLDPDDLIRQQGAGAMAELLGNADSLLDTLWSFERAASPLSTPEDKAGLKARLIAHCETIQHPDIRSLYRRDLLEKFSAFAFPPRAPRPDRPQRDWKRGFGKPPAPQLTAEAAARLRRAAEGGGRDALATAVIAGLLRFPDQILTHSEPLGRYARGDGRSGPAMEALIEAAEMLEPGELAPICAPQGFAPPPDSSRYAFLDEGADPIAAREDLAEAVSLLVERPALDAALAAATARFETDPEAAFAEQQRLLKRKLAFEKRLGLMASRRAARAAQNDSDSPPAPPGAADEDSE</sequence>
<feature type="region of interest" description="Disordered" evidence="13">
    <location>
        <begin position="611"/>
        <end position="636"/>
    </location>
</feature>
<comment type="domain">
    <text evidence="12">Contains an N-terminal zinc-binding domain, a central core domain that contains the primase activity, and a C-terminal DnaB-binding domain.</text>
</comment>
<evidence type="ECO:0000256" key="8">
    <source>
        <dbReference type="ARBA" id="ARBA00022833"/>
    </source>
</evidence>
<keyword evidence="3 12" id="KW-0808">Transferase</keyword>
<keyword evidence="9" id="KW-0460">Magnesium</keyword>
<keyword evidence="6 12" id="KW-0479">Metal-binding</keyword>
<dbReference type="InterPro" id="IPR037068">
    <property type="entry name" value="DNA_primase_core_N_sf"/>
</dbReference>
<comment type="similarity">
    <text evidence="12">Belongs to the DnaG primase family.</text>
</comment>
<dbReference type="SUPFAM" id="SSF57783">
    <property type="entry name" value="Zinc beta-ribbon"/>
    <property type="match status" value="1"/>
</dbReference>
<dbReference type="InterPro" id="IPR013264">
    <property type="entry name" value="DNAG_N"/>
</dbReference>
<keyword evidence="16" id="KW-1185">Reference proteome</keyword>
<evidence type="ECO:0000256" key="12">
    <source>
        <dbReference type="HAMAP-Rule" id="MF_00974"/>
    </source>
</evidence>
<gene>
    <name evidence="12 15" type="primary">dnaG</name>
    <name evidence="15" type="ORF">GRI40_02215</name>
</gene>